<comment type="caution">
    <text evidence="1">The sequence shown here is derived from an EMBL/GenBank/DDBJ whole genome shotgun (WGS) entry which is preliminary data.</text>
</comment>
<dbReference type="EMBL" id="VGLS01000192">
    <property type="protein sequence ID" value="MBM3223745.1"/>
    <property type="molecule type" value="Genomic_DNA"/>
</dbReference>
<evidence type="ECO:0000313" key="2">
    <source>
        <dbReference type="Proteomes" id="UP000712673"/>
    </source>
</evidence>
<gene>
    <name evidence="1" type="ORF">FJZ47_08105</name>
</gene>
<dbReference type="Proteomes" id="UP000712673">
    <property type="component" value="Unassembled WGS sequence"/>
</dbReference>
<reference evidence="1" key="1">
    <citation type="submission" date="2019-03" db="EMBL/GenBank/DDBJ databases">
        <title>Lake Tanganyika Metagenome-Assembled Genomes (MAGs).</title>
        <authorList>
            <person name="Tran P."/>
        </authorList>
    </citation>
    <scope>NUCLEOTIDE SEQUENCE</scope>
    <source>
        <strain evidence="1">K_DeepCast_65m_m2_066</strain>
    </source>
</reference>
<sequence length="94" mass="10594">MQRDRVQIVSGAEHGNGLSRRHSIALKQLFREHHPDRPMFAIASTGSAAARLLESRSDVTGQAADARILRHHPSYPLVMERIFTDLGWLRPRTA</sequence>
<accession>A0A937W0Z4</accession>
<organism evidence="1 2">
    <name type="scientific">Tectimicrobiota bacterium</name>
    <dbReference type="NCBI Taxonomy" id="2528274"/>
    <lineage>
        <taxon>Bacteria</taxon>
        <taxon>Pseudomonadati</taxon>
        <taxon>Nitrospinota/Tectimicrobiota group</taxon>
        <taxon>Candidatus Tectimicrobiota</taxon>
    </lineage>
</organism>
<name>A0A937W0Z4_UNCTE</name>
<evidence type="ECO:0000313" key="1">
    <source>
        <dbReference type="EMBL" id="MBM3223745.1"/>
    </source>
</evidence>
<dbReference type="AlphaFoldDB" id="A0A937W0Z4"/>
<proteinExistence type="predicted"/>
<protein>
    <submittedName>
        <fullName evidence="1">Uncharacterized protein</fullName>
    </submittedName>
</protein>